<dbReference type="RefSeq" id="WP_086433249.1">
    <property type="nucleotide sequence ID" value="NZ_FXWH01000001.1"/>
</dbReference>
<dbReference type="Pfam" id="PF01323">
    <property type="entry name" value="DSBA"/>
    <property type="match status" value="1"/>
</dbReference>
<dbReference type="OrthoDB" id="9784896at2"/>
<keyword evidence="4" id="KW-0676">Redox-active center</keyword>
<evidence type="ECO:0000259" key="8">
    <source>
        <dbReference type="Pfam" id="PF01323"/>
    </source>
</evidence>
<dbReference type="Gene3D" id="3.40.30.10">
    <property type="entry name" value="Glutaredoxin"/>
    <property type="match status" value="1"/>
</dbReference>
<keyword evidence="10" id="KW-1185">Reference proteome</keyword>
<dbReference type="Proteomes" id="UP000194450">
    <property type="component" value="Unassembled WGS sequence"/>
</dbReference>
<feature type="disulfide bond" description="Redox-active" evidence="6">
    <location>
        <begin position="53"/>
        <end position="56"/>
    </location>
</feature>
<feature type="chain" id="PRO_5012373551" description="Thiol:disulfide interchange protein" evidence="7">
    <location>
        <begin position="23"/>
        <end position="207"/>
    </location>
</feature>
<dbReference type="EMBL" id="FXWH01000001">
    <property type="protein sequence ID" value="SMQ57970.1"/>
    <property type="molecule type" value="Genomic_DNA"/>
</dbReference>
<organism evidence="9 10">
    <name type="scientific">Pseudidiomarina planktonica</name>
    <dbReference type="NCBI Taxonomy" id="1323738"/>
    <lineage>
        <taxon>Bacteria</taxon>
        <taxon>Pseudomonadati</taxon>
        <taxon>Pseudomonadota</taxon>
        <taxon>Gammaproteobacteria</taxon>
        <taxon>Alteromonadales</taxon>
        <taxon>Idiomarinaceae</taxon>
        <taxon>Pseudidiomarina</taxon>
    </lineage>
</organism>
<evidence type="ECO:0000313" key="9">
    <source>
        <dbReference type="EMBL" id="SMQ57970.1"/>
    </source>
</evidence>
<dbReference type="InterPro" id="IPR050824">
    <property type="entry name" value="Thiol_disulfide_DsbA"/>
</dbReference>
<evidence type="ECO:0000313" key="10">
    <source>
        <dbReference type="Proteomes" id="UP000194450"/>
    </source>
</evidence>
<proteinExistence type="inferred from homology"/>
<evidence type="ECO:0000256" key="1">
    <source>
        <dbReference type="ARBA" id="ARBA00005791"/>
    </source>
</evidence>
<evidence type="ECO:0000256" key="7">
    <source>
        <dbReference type="SAM" id="SignalP"/>
    </source>
</evidence>
<dbReference type="CDD" id="cd03019">
    <property type="entry name" value="DsbA_DsbA"/>
    <property type="match status" value="1"/>
</dbReference>
<protein>
    <recommendedName>
        <fullName evidence="5">Thiol:disulfide interchange protein</fullName>
    </recommendedName>
</protein>
<dbReference type="GO" id="GO:0042597">
    <property type="term" value="C:periplasmic space"/>
    <property type="evidence" value="ECO:0007669"/>
    <property type="project" value="UniProtKB-SubCell"/>
</dbReference>
<keyword evidence="5" id="KW-0574">Periplasm</keyword>
<accession>A0A1Y6EAM3</accession>
<dbReference type="GO" id="GO:0016491">
    <property type="term" value="F:oxidoreductase activity"/>
    <property type="evidence" value="ECO:0007669"/>
    <property type="project" value="InterPro"/>
</dbReference>
<reference evidence="10" key="1">
    <citation type="submission" date="2017-04" db="EMBL/GenBank/DDBJ databases">
        <authorList>
            <person name="Varghese N."/>
            <person name="Submissions S."/>
        </authorList>
    </citation>
    <scope>NUCLEOTIDE SEQUENCE [LARGE SCALE GENOMIC DNA]</scope>
</reference>
<dbReference type="PANTHER" id="PTHR35891:SF2">
    <property type="entry name" value="THIOL:DISULFIDE INTERCHANGE PROTEIN DSBA"/>
    <property type="match status" value="1"/>
</dbReference>
<dbReference type="InterPro" id="IPR001853">
    <property type="entry name" value="DSBA-like_thioredoxin_dom"/>
</dbReference>
<sequence>MKLKALLLALTLFILGGHNAYAESFQEGVHYEVISESSDADDKGVTEFFSFYCVHCYRFEVIADLLDKEFGDSFSKVHMPSVAPGPDAGIEMTKAFVLAKKLGVEDKISSALFSYNFDKKMMLTTREDIRSVFILNGVTGDQYDSGIDSFSIKATMNQWERQTDKYKVRATPTFIVNGKYKMDPMSLKESEDFAQSFVALTKYLLNK</sequence>
<evidence type="ECO:0000256" key="6">
    <source>
        <dbReference type="PIRSR" id="PIRSR001488-1"/>
    </source>
</evidence>
<dbReference type="SUPFAM" id="SSF52833">
    <property type="entry name" value="Thioredoxin-like"/>
    <property type="match status" value="1"/>
</dbReference>
<comment type="subcellular location">
    <subcellularLocation>
        <location evidence="5">Periplasm</location>
    </subcellularLocation>
</comment>
<feature type="signal peptide" evidence="7">
    <location>
        <begin position="1"/>
        <end position="22"/>
    </location>
</feature>
<dbReference type="AlphaFoldDB" id="A0A1Y6EAM3"/>
<comment type="similarity">
    <text evidence="1">Belongs to the thioredoxin family. DsbA subfamily.</text>
</comment>
<feature type="domain" description="DSBA-like thioredoxin" evidence="8">
    <location>
        <begin position="92"/>
        <end position="182"/>
    </location>
</feature>
<evidence type="ECO:0000256" key="4">
    <source>
        <dbReference type="ARBA" id="ARBA00023284"/>
    </source>
</evidence>
<dbReference type="PANTHER" id="PTHR35891">
    <property type="entry name" value="THIOL:DISULFIDE INTERCHANGE PROTEIN DSBA"/>
    <property type="match status" value="1"/>
</dbReference>
<keyword evidence="2 7" id="KW-0732">Signal</keyword>
<name>A0A1Y6EAM3_9GAMM</name>
<dbReference type="PIRSF" id="PIRSF001488">
    <property type="entry name" value="Tdi_protein"/>
    <property type="match status" value="1"/>
</dbReference>
<evidence type="ECO:0000256" key="3">
    <source>
        <dbReference type="ARBA" id="ARBA00023157"/>
    </source>
</evidence>
<evidence type="ECO:0000256" key="2">
    <source>
        <dbReference type="ARBA" id="ARBA00022729"/>
    </source>
</evidence>
<evidence type="ECO:0000256" key="5">
    <source>
        <dbReference type="PIRNR" id="PIRNR001488"/>
    </source>
</evidence>
<gene>
    <name evidence="9" type="ORF">SAMN06297229_0037</name>
</gene>
<dbReference type="InterPro" id="IPR023205">
    <property type="entry name" value="DsbA/DsbL"/>
</dbReference>
<dbReference type="InterPro" id="IPR036249">
    <property type="entry name" value="Thioredoxin-like_sf"/>
</dbReference>
<keyword evidence="3 5" id="KW-1015">Disulfide bond</keyword>